<dbReference type="EMBL" id="JAPQKN010000006">
    <property type="protein sequence ID" value="KAJ5157569.1"/>
    <property type="molecule type" value="Genomic_DNA"/>
</dbReference>
<sequence length="1304" mass="146498">MATLLRERGVRDAGVVAIQEPWENNQLDTTHHPATASHQLLYPVVKDARSGEAERTRVCMFVSKRIDPSIWSHTVVNADYQILKLRRNQRDGWTDLFVHNIYRHDTNKEQLQRLYSEIAKRPEAEHVVVGDFNLHHPLWGGPSVRKTEQEAHILVDSILPDLSLTYVGEPGKPTWQQGPLKSVIDLTFVSSSLLDCLTTCEIANDVDSQSDHLPIRTVLDITTPQFTQPRRRNWEATDDEKLKQYLEQHLPPPPNTLTRPETIELACSALMRVVDAAVEFSTPWADPSSWSNPGFDEECREAIKEARRLRRVFSRTQDMEDWAIYTMARNKKVRLIKSKLSRAHRRRVQHVIEQGERGLWQLAKWARNRKGAYERGITPSLKTGTESLAETVSEKAEAFRTAFFPIPPPAELSDIEGFQYPDQIDMPPIQPHEIEEAILRAPARRAPGDDTIPNGLWHKIIKIPQVLAYLTSLFNACASAGYNPKHFQRSITVVLRKAGDRDYQLAKSYRPVALLNTIAKALESVMAKRISYLVEQYGLLPPGHLGGRKGISTDHAIQIILDRIRTAWGKGSLAEQVVSMLFLDVSGAYDNVAHLRLLHNLRKRRLGWFVPWVQAFLSDRSTKIRMPEGLSDRIPTPTGIPQGSPISPILYLIYNSDLIELFNGPKTFGHGWVDDAGAMAIGRTEAETTRKLQRLCGLAQQWAKRHASVFDIKKYALVHFVGPQQEPCYTPLRLGDVVIQASTGAERYLGFWLDEKLTFDIHRKKLLIKGQSSLKALKSLSGSTWGASLLSMRRLYQAIVIPQILYGLAAWYEPQWTKAKQMQTARPFGDLQHQAACVVGGAFKTTAAAALCVELSLMPMPILMTRIAQETALRIRTGPAYAVPKSMIHQRPKAQRDRSGWSPMEAQAWKKGGCLTAPPEFLAGVWESRLAYAREPWRVPPTVIISDRETARKQHDEILSRQDSLVVYTDGSGYEGRVGAGAVVSGNEITQARSQMGTEGISTVYAAELRAIDMVLSLMWKAAEAASELPIQPAIQPAIQSEIPQPKTRAPADQSRKIVVFTDSQAGLMALRRPRMPSGQIYLVSAIQHLQSLNDQGHQVEFRWIPAHEGTLGNELADVTAKEAALADTDLTNQDNRYIILASAVKRRIRQRAKQAWEAAWWKERGARSTKRLIEQPHKKNLAYWENLRKATSSVLIQLRTGKIGLAGYLSKINARDSPSCECNLGNQTVPHILLECPLLQEERQTMRESLAEVGVSMHLGTDELLQQLPARLVLAQFMFSSKLLDQFRHVDPAATGVVEQDGS</sequence>
<dbReference type="SUPFAM" id="SSF53098">
    <property type="entry name" value="Ribonuclease H-like"/>
    <property type="match status" value="1"/>
</dbReference>
<evidence type="ECO:0000313" key="4">
    <source>
        <dbReference type="Proteomes" id="UP001149163"/>
    </source>
</evidence>
<dbReference type="CDD" id="cd01650">
    <property type="entry name" value="RT_nLTR_like"/>
    <property type="match status" value="1"/>
</dbReference>
<dbReference type="PANTHER" id="PTHR33481:SF1">
    <property type="entry name" value="ENDONUCLEASE_EXONUCLEASE_PHOSPHATASE DOMAIN-CONTAINING PROTEIN-RELATED"/>
    <property type="match status" value="1"/>
</dbReference>
<name>A0A9W9HW95_9EURO</name>
<dbReference type="SUPFAM" id="SSF56219">
    <property type="entry name" value="DNase I-like"/>
    <property type="match status" value="1"/>
</dbReference>
<dbReference type="InterPro" id="IPR012337">
    <property type="entry name" value="RNaseH-like_sf"/>
</dbReference>
<dbReference type="GO" id="GO:0004523">
    <property type="term" value="F:RNA-DNA hybrid ribonuclease activity"/>
    <property type="evidence" value="ECO:0007669"/>
    <property type="project" value="InterPro"/>
</dbReference>
<gene>
    <name evidence="3" type="ORF">N7482_008669</name>
</gene>
<dbReference type="PANTHER" id="PTHR33481">
    <property type="entry name" value="REVERSE TRANSCRIPTASE"/>
    <property type="match status" value="1"/>
</dbReference>
<dbReference type="InterPro" id="IPR036397">
    <property type="entry name" value="RNaseH_sf"/>
</dbReference>
<dbReference type="OrthoDB" id="4368687at2759"/>
<dbReference type="Pfam" id="PF00078">
    <property type="entry name" value="RVT_1"/>
    <property type="match status" value="1"/>
</dbReference>
<dbReference type="GeneID" id="81429969"/>
<reference evidence="3" key="1">
    <citation type="submission" date="2022-11" db="EMBL/GenBank/DDBJ databases">
        <authorList>
            <person name="Petersen C."/>
        </authorList>
    </citation>
    <scope>NUCLEOTIDE SEQUENCE</scope>
    <source>
        <strain evidence="3">IBT 26290</strain>
    </source>
</reference>
<proteinExistence type="predicted"/>
<keyword evidence="4" id="KW-1185">Reference proteome</keyword>
<dbReference type="Gene3D" id="3.30.420.10">
    <property type="entry name" value="Ribonuclease H-like superfamily/Ribonuclease H"/>
    <property type="match status" value="1"/>
</dbReference>
<dbReference type="Proteomes" id="UP001149163">
    <property type="component" value="Unassembled WGS sequence"/>
</dbReference>
<dbReference type="Pfam" id="PF00075">
    <property type="entry name" value="RNase_H"/>
    <property type="match status" value="1"/>
</dbReference>
<evidence type="ECO:0000313" key="3">
    <source>
        <dbReference type="EMBL" id="KAJ5157569.1"/>
    </source>
</evidence>
<dbReference type="PROSITE" id="PS50879">
    <property type="entry name" value="RNASE_H_1"/>
    <property type="match status" value="1"/>
</dbReference>
<dbReference type="SUPFAM" id="SSF56672">
    <property type="entry name" value="DNA/RNA polymerases"/>
    <property type="match status" value="1"/>
</dbReference>
<organism evidence="3 4">
    <name type="scientific">Penicillium canariense</name>
    <dbReference type="NCBI Taxonomy" id="189055"/>
    <lineage>
        <taxon>Eukaryota</taxon>
        <taxon>Fungi</taxon>
        <taxon>Dikarya</taxon>
        <taxon>Ascomycota</taxon>
        <taxon>Pezizomycotina</taxon>
        <taxon>Eurotiomycetes</taxon>
        <taxon>Eurotiomycetidae</taxon>
        <taxon>Eurotiales</taxon>
        <taxon>Aspergillaceae</taxon>
        <taxon>Penicillium</taxon>
    </lineage>
</organism>
<reference evidence="3" key="2">
    <citation type="journal article" date="2023" name="IMA Fungus">
        <title>Comparative genomic study of the Penicillium genus elucidates a diverse pangenome and 15 lateral gene transfer events.</title>
        <authorList>
            <person name="Petersen C."/>
            <person name="Sorensen T."/>
            <person name="Nielsen M.R."/>
            <person name="Sondergaard T.E."/>
            <person name="Sorensen J.L."/>
            <person name="Fitzpatrick D.A."/>
            <person name="Frisvad J.C."/>
            <person name="Nielsen K.L."/>
        </authorList>
    </citation>
    <scope>NUCLEOTIDE SEQUENCE</scope>
    <source>
        <strain evidence="3">IBT 26290</strain>
    </source>
</reference>
<evidence type="ECO:0000259" key="1">
    <source>
        <dbReference type="PROSITE" id="PS50878"/>
    </source>
</evidence>
<dbReference type="InterPro" id="IPR036691">
    <property type="entry name" value="Endo/exonu/phosph_ase_sf"/>
</dbReference>
<dbReference type="GO" id="GO:0003676">
    <property type="term" value="F:nucleic acid binding"/>
    <property type="evidence" value="ECO:0007669"/>
    <property type="project" value="InterPro"/>
</dbReference>
<protein>
    <submittedName>
        <fullName evidence="3">Zinc knuckle domain protein</fullName>
    </submittedName>
</protein>
<comment type="caution">
    <text evidence="3">The sequence shown here is derived from an EMBL/GenBank/DDBJ whole genome shotgun (WGS) entry which is preliminary data.</text>
</comment>
<dbReference type="PROSITE" id="PS50878">
    <property type="entry name" value="RT_POL"/>
    <property type="match status" value="1"/>
</dbReference>
<dbReference type="Gene3D" id="3.60.10.10">
    <property type="entry name" value="Endonuclease/exonuclease/phosphatase"/>
    <property type="match status" value="1"/>
</dbReference>
<dbReference type="InterPro" id="IPR043502">
    <property type="entry name" value="DNA/RNA_pol_sf"/>
</dbReference>
<dbReference type="RefSeq" id="XP_056540558.1">
    <property type="nucleotide sequence ID" value="XM_056690793.1"/>
</dbReference>
<feature type="domain" description="Reverse transcriptase" evidence="1">
    <location>
        <begin position="476"/>
        <end position="753"/>
    </location>
</feature>
<feature type="domain" description="RNase H type-1" evidence="2">
    <location>
        <begin position="961"/>
        <end position="1126"/>
    </location>
</feature>
<dbReference type="InterPro" id="IPR005135">
    <property type="entry name" value="Endo/exonuclease/phosphatase"/>
</dbReference>
<evidence type="ECO:0000259" key="2">
    <source>
        <dbReference type="PROSITE" id="PS50879"/>
    </source>
</evidence>
<dbReference type="CDD" id="cd09276">
    <property type="entry name" value="Rnase_HI_RT_non_LTR"/>
    <property type="match status" value="1"/>
</dbReference>
<dbReference type="Pfam" id="PF14529">
    <property type="entry name" value="Exo_endo_phos_2"/>
    <property type="match status" value="1"/>
</dbReference>
<dbReference type="InterPro" id="IPR002156">
    <property type="entry name" value="RNaseH_domain"/>
</dbReference>
<accession>A0A9W9HW95</accession>
<dbReference type="InterPro" id="IPR000477">
    <property type="entry name" value="RT_dom"/>
</dbReference>